<accession>A0A172JI17</accession>
<dbReference type="Gene3D" id="3.30.420.240">
    <property type="match status" value="1"/>
</dbReference>
<sequence length="653" mass="76157">MYDYSTRNLSFIKIWKFLKDQGIKNNKFFLKLNDETLQGVDPYDPNLTDEQKVRIQVEVMTNFWYFLREVVRIPESGGSIHFMLHRANLGQMFLMENNIDMIEILPRQNGKTIGAVCRYIWVYHWATKNTHMIFSNKQYADSQLNIKRFNDITELLPSYLKTHLDPKKDTNNLAQISCAKNNNKIDAMSTARTVTDADKLGRGCTVPIIWYDEFAFLKYNDTVYASAAPALSKASEAAQRNGTPYGKLITNDLDTEMGKYCKGMIDDACPFDEAWYDWDIDEIKKYIEQNSRNDFVYLVFNYKELGHDDKWYQKQCRQLNNDLLKIKREILLEWTLANDTSPFSEEQLAEIEQHAGEPIGKFYVMKRYKFEIFSEMRNIFKKSWLIGIDIGAGLNRDFTVISIIDPKDMVQKAVFRSNNISLPDLKDLVIHLVLEFCPNGVIIPERNNLGISLIQDLLRSEVANNLYYEVREVKGEKKVDDPKRSSKKTVKTKTRVYGVTTSKDSRDIMINEILSNAVNDTPYVFTSKYIFEELRTLERNKKGKIEHRDGGHDDTLFSWLVACYAFLYGNNINKFVKVISDGDNNENEENNKDRARNIHALSKINSGEKSQSEILLEMYKNESRFFEDHNENDNNIRKQKRMKSLNFITSLNR</sequence>
<evidence type="ECO:0000313" key="2">
    <source>
        <dbReference type="Proteomes" id="UP000202618"/>
    </source>
</evidence>
<dbReference type="KEGG" id="vg:29058839"/>
<dbReference type="Gene3D" id="3.40.50.300">
    <property type="entry name" value="P-loop containing nucleotide triphosphate hydrolases"/>
    <property type="match status" value="1"/>
</dbReference>
<dbReference type="OrthoDB" id="691at10239"/>
<gene>
    <name evidence="1" type="ORF">AR9_g121</name>
</gene>
<proteinExistence type="predicted"/>
<evidence type="ECO:0000313" key="1">
    <source>
        <dbReference type="EMBL" id="AMS01205.1"/>
    </source>
</evidence>
<dbReference type="Proteomes" id="UP000202618">
    <property type="component" value="Segment"/>
</dbReference>
<dbReference type="GeneID" id="29058839"/>
<name>A0A172JI17_BPPB1</name>
<dbReference type="EMBL" id="KU878088">
    <property type="protein sequence ID" value="AMS01205.1"/>
    <property type="molecule type" value="Genomic_DNA"/>
</dbReference>
<dbReference type="InterPro" id="IPR027417">
    <property type="entry name" value="P-loop_NTPase"/>
</dbReference>
<organism evidence="1 2">
    <name type="scientific">Bacillus phage AR9</name>
    <dbReference type="NCBI Taxonomy" id="1815509"/>
    <lineage>
        <taxon>Viruses</taxon>
        <taxon>Duplodnaviria</taxon>
        <taxon>Heunggongvirae</taxon>
        <taxon>Uroviricota</taxon>
        <taxon>Caudoviricetes</taxon>
        <taxon>Takahashivirus</taxon>
        <taxon>Bacillus phage PBS1</taxon>
    </lineage>
</organism>
<dbReference type="RefSeq" id="YP_009283025.1">
    <property type="nucleotide sequence ID" value="NC_031039.1"/>
</dbReference>
<protein>
    <submittedName>
        <fullName evidence="1">Terminase large subunit</fullName>
    </submittedName>
</protein>
<reference evidence="1 2" key="1">
    <citation type="journal article" date="2016" name="Virology">
        <title>The genome of AR9, a giant transducing Bacillus phage encoding two multisubunit RNA polymerases.</title>
        <authorList>
            <person name="Lavysh D."/>
            <person name="Sokolova M."/>
            <person name="Minakhin L."/>
            <person name="Yakunina M."/>
            <person name="Artamonova T."/>
            <person name="Kozyavkin S."/>
            <person name="Makarova K.S."/>
            <person name="Koonin E.V."/>
            <person name="Severinov K."/>
        </authorList>
    </citation>
    <scope>NUCLEOTIDE SEQUENCE [LARGE SCALE GENOMIC DNA]</scope>
</reference>